<dbReference type="GO" id="GO:0005829">
    <property type="term" value="C:cytosol"/>
    <property type="evidence" value="ECO:0007669"/>
    <property type="project" value="TreeGrafter"/>
</dbReference>
<dbReference type="PANTHER" id="PTHR45639">
    <property type="entry name" value="HSC70CB, ISOFORM G-RELATED"/>
    <property type="match status" value="1"/>
</dbReference>
<keyword evidence="2" id="KW-0963">Cytoplasm</keyword>
<dbReference type="STRING" id="78915.A0A4P9XXA2"/>
<dbReference type="Gene3D" id="3.30.30.30">
    <property type="match status" value="1"/>
</dbReference>
<dbReference type="Gene3D" id="3.90.640.10">
    <property type="entry name" value="Actin, Chain A, domain 4"/>
    <property type="match status" value="1"/>
</dbReference>
<proteinExistence type="predicted"/>
<evidence type="ECO:0000313" key="8">
    <source>
        <dbReference type="Proteomes" id="UP000271241"/>
    </source>
</evidence>
<keyword evidence="3" id="KW-0547">Nucleotide-binding</keyword>
<keyword evidence="8" id="KW-1185">Reference proteome</keyword>
<feature type="compositionally biased region" description="Basic and acidic residues" evidence="6">
    <location>
        <begin position="503"/>
        <end position="512"/>
    </location>
</feature>
<dbReference type="Gene3D" id="2.60.34.10">
    <property type="entry name" value="Substrate Binding Domain Of DNAk, Chain A, domain 1"/>
    <property type="match status" value="1"/>
</dbReference>
<dbReference type="GO" id="GO:0005524">
    <property type="term" value="F:ATP binding"/>
    <property type="evidence" value="ECO:0007669"/>
    <property type="project" value="UniProtKB-KW"/>
</dbReference>
<dbReference type="FunFam" id="3.30.30.30:FF:000002">
    <property type="entry name" value="Heat shock 70 kDa protein 4"/>
    <property type="match status" value="1"/>
</dbReference>
<evidence type="ECO:0000256" key="3">
    <source>
        <dbReference type="ARBA" id="ARBA00022741"/>
    </source>
</evidence>
<dbReference type="SUPFAM" id="SSF53067">
    <property type="entry name" value="Actin-like ATPase domain"/>
    <property type="match status" value="2"/>
</dbReference>
<gene>
    <name evidence="7" type="ORF">THASP1DRAFT_12119</name>
</gene>
<reference evidence="8" key="1">
    <citation type="journal article" date="2018" name="Nat. Microbiol.">
        <title>Leveraging single-cell genomics to expand the fungal tree of life.</title>
        <authorList>
            <person name="Ahrendt S.R."/>
            <person name="Quandt C.A."/>
            <person name="Ciobanu D."/>
            <person name="Clum A."/>
            <person name="Salamov A."/>
            <person name="Andreopoulos B."/>
            <person name="Cheng J.F."/>
            <person name="Woyke T."/>
            <person name="Pelin A."/>
            <person name="Henrissat B."/>
            <person name="Reynolds N.K."/>
            <person name="Benny G.L."/>
            <person name="Smith M.E."/>
            <person name="James T.Y."/>
            <person name="Grigoriev I.V."/>
        </authorList>
    </citation>
    <scope>NUCLEOTIDE SEQUENCE [LARGE SCALE GENOMIC DNA]</scope>
    <source>
        <strain evidence="8">RSA 1356</strain>
    </source>
</reference>
<dbReference type="FunFam" id="1.20.1270.10:FF:000002">
    <property type="entry name" value="Heat shock 70 kDa protein 4"/>
    <property type="match status" value="1"/>
</dbReference>
<dbReference type="FunFam" id="3.30.420.40:FF:000171">
    <property type="entry name" value="Heat shock 70 kDa protein 4"/>
    <property type="match status" value="2"/>
</dbReference>
<organism evidence="7 8">
    <name type="scientific">Thamnocephalis sphaerospora</name>
    <dbReference type="NCBI Taxonomy" id="78915"/>
    <lineage>
        <taxon>Eukaryota</taxon>
        <taxon>Fungi</taxon>
        <taxon>Fungi incertae sedis</taxon>
        <taxon>Zoopagomycota</taxon>
        <taxon>Zoopagomycotina</taxon>
        <taxon>Zoopagomycetes</taxon>
        <taxon>Zoopagales</taxon>
        <taxon>Sigmoideomycetaceae</taxon>
        <taxon>Thamnocephalis</taxon>
    </lineage>
</organism>
<evidence type="ECO:0000313" key="7">
    <source>
        <dbReference type="EMBL" id="RKP10996.1"/>
    </source>
</evidence>
<dbReference type="FunFam" id="2.60.34.10:FF:000011">
    <property type="entry name" value="Heat shock protein hsp88"/>
    <property type="match status" value="1"/>
</dbReference>
<evidence type="ECO:0000256" key="1">
    <source>
        <dbReference type="ARBA" id="ARBA00004496"/>
    </source>
</evidence>
<comment type="subcellular location">
    <subcellularLocation>
        <location evidence="1">Cytoplasm</location>
    </subcellularLocation>
</comment>
<keyword evidence="4" id="KW-0067">ATP-binding</keyword>
<evidence type="ECO:0000256" key="6">
    <source>
        <dbReference type="SAM" id="MobiDB-lite"/>
    </source>
</evidence>
<feature type="compositionally biased region" description="Low complexity" evidence="6">
    <location>
        <begin position="748"/>
        <end position="759"/>
    </location>
</feature>
<protein>
    <submittedName>
        <fullName evidence="7">Putative heat shock protein</fullName>
    </submittedName>
</protein>
<dbReference type="AlphaFoldDB" id="A0A4P9XXA2"/>
<feature type="region of interest" description="Disordered" evidence="6">
    <location>
        <begin position="503"/>
        <end position="524"/>
    </location>
</feature>
<dbReference type="CDD" id="cd24094">
    <property type="entry name" value="ASKHA_NBD_HSP70_ScSse"/>
    <property type="match status" value="1"/>
</dbReference>
<dbReference type="SUPFAM" id="SSF100920">
    <property type="entry name" value="Heat shock protein 70kD (HSP70), peptide-binding domain"/>
    <property type="match status" value="1"/>
</dbReference>
<sequence length="768" mass="84837">AASTGIDFGNLQSVLAVARNRGIDVICNEVSSRATPSLVSFGPKQRYLGESAKTNEVSNFRNTIAALKRLAGRRFDDPEVQNTERRFITAELCDMQGQVGVKVDYLEKETTFSAIQLISMYLAKLRDTAVAELQAPVNDVVISVPGWFTDAQRRALLDAAEIAGLNCLRLINDTTAAALGYGITKTDLPEDKPRTVVFTDMGHSSFSVAVVEFKKGQLTVKGTAFDPHLGGRYFDELLCNHFCEEFKGKYKIDVKSNGKAMLRLRTGCERLKKVLSANMQAPLNVENLMNDRDVSAMMNRSEFEELAAHLFDRIEAPLREALAVAGVTVDQVDAIELVGGSVRIPAVKERLAAFFGKELSTTLNQDEAVARGCALQCAMLSPAFRVREFAVHDITPFPVKFTWPSSSDPNTQSELDVFAKGNSIPSAKILTFYRKEPFDIDVLYASPETLPAGASANIARFTVKDVVPTKDGELSVVRVKARLNIHGVVSVDSAHLVEEITKEMDTDEKSGESGEAPPAKKSKKIVKKHEIPVSGVTGSLANYQIAELSQLEGEMHATDKLVIDTAERRNSLEEYVYEIRGKVEMQYSEYVPQKARDAFMSLLNDTEDWLYGDGEDATKSVYVEKLTELRKHGDPIAFRFNEANERPAAVRALREAIDQYSLNASGSDARFEHIPVEEKQQIVDRCIKAQQWLEERLRSQEKLSKDQDPVVRSQEILQEREALVLFASPILSKPKPKPEPTPEPTPASEPAAAASEESANPGADMEVD</sequence>
<dbReference type="PRINTS" id="PR00301">
    <property type="entry name" value="HEATSHOCK70"/>
</dbReference>
<evidence type="ECO:0000256" key="4">
    <source>
        <dbReference type="ARBA" id="ARBA00022840"/>
    </source>
</evidence>
<dbReference type="Proteomes" id="UP000271241">
    <property type="component" value="Unassembled WGS sequence"/>
</dbReference>
<feature type="region of interest" description="Disordered" evidence="6">
    <location>
        <begin position="728"/>
        <end position="768"/>
    </location>
</feature>
<dbReference type="Gene3D" id="1.20.1270.10">
    <property type="match status" value="1"/>
</dbReference>
<evidence type="ECO:0000256" key="5">
    <source>
        <dbReference type="ARBA" id="ARBA00023016"/>
    </source>
</evidence>
<evidence type="ECO:0000256" key="2">
    <source>
        <dbReference type="ARBA" id="ARBA00022490"/>
    </source>
</evidence>
<keyword evidence="5 7" id="KW-0346">Stress response</keyword>
<dbReference type="GO" id="GO:0005634">
    <property type="term" value="C:nucleus"/>
    <property type="evidence" value="ECO:0007669"/>
    <property type="project" value="TreeGrafter"/>
</dbReference>
<dbReference type="InterPro" id="IPR029048">
    <property type="entry name" value="HSP70_C_sf"/>
</dbReference>
<dbReference type="PANTHER" id="PTHR45639:SF4">
    <property type="entry name" value="HSC70CB, ISOFORM G"/>
    <property type="match status" value="1"/>
</dbReference>
<dbReference type="EMBL" id="KZ992430">
    <property type="protein sequence ID" value="RKP10996.1"/>
    <property type="molecule type" value="Genomic_DNA"/>
</dbReference>
<accession>A0A4P9XXA2</accession>
<dbReference type="OrthoDB" id="434160at2759"/>
<dbReference type="FunFam" id="3.90.640.10:FF:000004">
    <property type="entry name" value="Heat shock 70 kDa protein 4"/>
    <property type="match status" value="1"/>
</dbReference>
<dbReference type="Gene3D" id="3.30.420.40">
    <property type="match status" value="2"/>
</dbReference>
<dbReference type="GO" id="GO:0140662">
    <property type="term" value="F:ATP-dependent protein folding chaperone"/>
    <property type="evidence" value="ECO:0007669"/>
    <property type="project" value="InterPro"/>
</dbReference>
<dbReference type="SUPFAM" id="SSF100934">
    <property type="entry name" value="Heat shock protein 70kD (HSP70), C-terminal subdomain"/>
    <property type="match status" value="2"/>
</dbReference>
<name>A0A4P9XXA2_9FUNG</name>
<feature type="non-terminal residue" evidence="7">
    <location>
        <position position="1"/>
    </location>
</feature>
<dbReference type="InterPro" id="IPR013126">
    <property type="entry name" value="Hsp_70_fam"/>
</dbReference>
<dbReference type="Pfam" id="PF00012">
    <property type="entry name" value="HSP70"/>
    <property type="match status" value="1"/>
</dbReference>
<dbReference type="InterPro" id="IPR043129">
    <property type="entry name" value="ATPase_NBD"/>
</dbReference>
<dbReference type="InterPro" id="IPR029047">
    <property type="entry name" value="HSP70_peptide-bd_sf"/>
</dbReference>